<keyword evidence="8 9" id="KW-0342">GTP-binding</keyword>
<evidence type="ECO:0000256" key="3">
    <source>
        <dbReference type="ARBA" id="ARBA00020675"/>
    </source>
</evidence>
<evidence type="ECO:0000256" key="7">
    <source>
        <dbReference type="ARBA" id="ARBA00022917"/>
    </source>
</evidence>
<dbReference type="CDD" id="cd01887">
    <property type="entry name" value="IF2_eIF5B"/>
    <property type="match status" value="1"/>
</dbReference>
<dbReference type="Pfam" id="PF04760">
    <property type="entry name" value="IF2_N"/>
    <property type="match status" value="2"/>
</dbReference>
<feature type="compositionally biased region" description="Basic and acidic residues" evidence="12">
    <location>
        <begin position="59"/>
        <end position="70"/>
    </location>
</feature>
<dbReference type="GO" id="GO:0003924">
    <property type="term" value="F:GTPase activity"/>
    <property type="evidence" value="ECO:0007669"/>
    <property type="project" value="UniProtKB-UniRule"/>
</dbReference>
<organism evidence="14 15">
    <name type="scientific">Herbaspirillum rubrisubalbicans Os34</name>
    <dbReference type="NCBI Taxonomy" id="1235827"/>
    <lineage>
        <taxon>Bacteria</taxon>
        <taxon>Pseudomonadati</taxon>
        <taxon>Pseudomonadota</taxon>
        <taxon>Betaproteobacteria</taxon>
        <taxon>Burkholderiales</taxon>
        <taxon>Oxalobacteraceae</taxon>
        <taxon>Herbaspirillum</taxon>
    </lineage>
</organism>
<comment type="similarity">
    <text evidence="2 9 10">Belongs to the TRAFAC class translation factor GTPase superfamily. Classic translation factor GTPase family. IF-2 subfamily.</text>
</comment>
<name>A0A6M3ZVH2_9BURK</name>
<sequence>MASNNVAQFATELKMPADLLLTQLRSAGVEKSSASDSLSKEDKDRLLEHLRRSRGAAPEGDKKKITLTRKETTEIKQADATGKSRTIQVEVRKKRTFIKRDEPSVEETAARAAAIQRDAAAEAQEREQEEARRQAELKAQQERLAQLEAERAAQAKAAELEQQRAREAAEAEAKRQAAEAAAAAEAEKAKAAAAAAAPAPAVAAAPAAPAAVDPAVEEKKRAAAEEAKKKADAAAKEAADRAAAAERARKAVEDEVAQIKAMMNAPRRVIKAPEPAAPAAKTSEGTLHKPAAGAKPAEKKDEKKPAVAADKKSIKSANVSSTWQDDAKKRGAGGMKSRGATGGGGRDGWRAGPKGRRHSHGDDQRESNFQVPTEAVVHDVYVPETITVAEVAHKMAVKASEVIKHLMKLGQMVTINQVLDQETAMIVVEEMGHRAHAAKLDDPEALLVEGEEHADAEALPRAPVVTVMGHVDHGKTSLLDYIRRTKVASGEAGGITQHIGAYHVETPRGMITFLDTPGHEAFTAMRARGAKATDIVILVVAADDGVMPQTKEAIAHAKAGGVPLVVAINKIDKPGANPDRVKQELIAEEVVPEEYGGDAPFIAVSAKTGEGIDSLLENVLLQAEVLELKAPVDVPARGLVIEAKLDKGRGPVATILVQSGTLKRGDVVLAGSAYGRVRAMLDENGKNIAEAGPSLPVEIQGLTEVPSAGEEVVVMTDERKAREIGLFRQGKFRDVKLAKQQAAKLENMFDQMTEGEVKTLPMIIKTDVQGSQEALVQSLQKLSTAEVRVQVVHAAVGGISENDVNLAVASKAVIIGFNTRADASARKLAEASGVDIRYYNIIYDAVDEVKAAMSGMLSPEKREQALGLVEIRQVFVVSKVGSIAGCYVLEGLVKRGSQVRLLRNNVVVWTGELDSLKRFKDDVKEVKSGFECGLSLKGYNDIEVGDQLEIFEVQEVARTL</sequence>
<feature type="binding site" evidence="9">
    <location>
        <begin position="569"/>
        <end position="572"/>
    </location>
    <ligand>
        <name>GTP</name>
        <dbReference type="ChEBI" id="CHEBI:37565"/>
    </ligand>
</feature>
<dbReference type="Pfam" id="PF08364">
    <property type="entry name" value="IF2_assoc"/>
    <property type="match status" value="1"/>
</dbReference>
<evidence type="ECO:0000256" key="5">
    <source>
        <dbReference type="ARBA" id="ARBA00022540"/>
    </source>
</evidence>
<feature type="compositionally biased region" description="Basic and acidic residues" evidence="12">
    <location>
        <begin position="148"/>
        <end position="172"/>
    </location>
</feature>
<evidence type="ECO:0000256" key="11">
    <source>
        <dbReference type="RuleBase" id="RU000645"/>
    </source>
</evidence>
<feature type="region of interest" description="G-domain" evidence="9">
    <location>
        <begin position="463"/>
        <end position="611"/>
    </location>
</feature>
<dbReference type="SUPFAM" id="SSF50447">
    <property type="entry name" value="Translation proteins"/>
    <property type="match status" value="2"/>
</dbReference>
<dbReference type="PROSITE" id="PS51722">
    <property type="entry name" value="G_TR_2"/>
    <property type="match status" value="1"/>
</dbReference>
<dbReference type="Gene3D" id="3.30.56.50">
    <property type="entry name" value="Putative DNA-binding domain, N-terminal subdomain of bacterial translation initiation factor IF2"/>
    <property type="match status" value="1"/>
</dbReference>
<dbReference type="NCBIfam" id="TIGR00487">
    <property type="entry name" value="IF-2"/>
    <property type="match status" value="1"/>
</dbReference>
<dbReference type="SUPFAM" id="SSF52540">
    <property type="entry name" value="P-loop containing nucleoside triphosphate hydrolases"/>
    <property type="match status" value="1"/>
</dbReference>
<dbReference type="InterPro" id="IPR000795">
    <property type="entry name" value="T_Tr_GTP-bd_dom"/>
</dbReference>
<feature type="region of interest" description="Disordered" evidence="12">
    <location>
        <begin position="268"/>
        <end position="371"/>
    </location>
</feature>
<dbReference type="SUPFAM" id="SSF52156">
    <property type="entry name" value="Initiation factor IF2/eIF5b, domain 3"/>
    <property type="match status" value="1"/>
</dbReference>
<dbReference type="FunFam" id="3.40.50.300:FF:000019">
    <property type="entry name" value="Translation initiation factor IF-2"/>
    <property type="match status" value="1"/>
</dbReference>
<dbReference type="InterPro" id="IPR053905">
    <property type="entry name" value="EF-G-like_DII"/>
</dbReference>
<dbReference type="InterPro" id="IPR044145">
    <property type="entry name" value="IF2_II"/>
</dbReference>
<dbReference type="PROSITE" id="PS01176">
    <property type="entry name" value="IF2"/>
    <property type="match status" value="1"/>
</dbReference>
<dbReference type="RefSeq" id="WP_017452120.1">
    <property type="nucleotide sequence ID" value="NZ_CP008956.1"/>
</dbReference>
<dbReference type="CDD" id="cd03702">
    <property type="entry name" value="IF2_mtIF2_II"/>
    <property type="match status" value="1"/>
</dbReference>
<evidence type="ECO:0000256" key="10">
    <source>
        <dbReference type="RuleBase" id="RU000644"/>
    </source>
</evidence>
<dbReference type="FunFam" id="3.40.50.10050:FF:000001">
    <property type="entry name" value="Translation initiation factor IF-2"/>
    <property type="match status" value="1"/>
</dbReference>
<evidence type="ECO:0000256" key="1">
    <source>
        <dbReference type="ARBA" id="ARBA00004496"/>
    </source>
</evidence>
<dbReference type="Pfam" id="PF00009">
    <property type="entry name" value="GTP_EFTU"/>
    <property type="match status" value="1"/>
</dbReference>
<feature type="compositionally biased region" description="Gly residues" evidence="12">
    <location>
        <begin position="332"/>
        <end position="346"/>
    </location>
</feature>
<gene>
    <name evidence="9" type="primary">infB</name>
    <name evidence="14" type="ORF">C798_20885</name>
</gene>
<comment type="function">
    <text evidence="9 10">One of the essential components for the initiation of protein synthesis. Protects formylmethionyl-tRNA from spontaneous hydrolysis and promotes its binding to the 30S ribosomal subunits. Also involved in the hydrolysis of GTP during the formation of the 70S ribosomal complex.</text>
</comment>
<evidence type="ECO:0000259" key="13">
    <source>
        <dbReference type="PROSITE" id="PS51722"/>
    </source>
</evidence>
<evidence type="ECO:0000313" key="14">
    <source>
        <dbReference type="EMBL" id="QJQ02587.1"/>
    </source>
</evidence>
<feature type="region of interest" description="Disordered" evidence="12">
    <location>
        <begin position="29"/>
        <end position="70"/>
    </location>
</feature>
<dbReference type="InterPro" id="IPR006847">
    <property type="entry name" value="IF2_N"/>
</dbReference>
<dbReference type="Gene3D" id="3.40.50.10050">
    <property type="entry name" value="Translation initiation factor IF- 2, domain 3"/>
    <property type="match status" value="1"/>
</dbReference>
<dbReference type="CDD" id="cd03692">
    <property type="entry name" value="mtIF2_IVc"/>
    <property type="match status" value="1"/>
</dbReference>
<evidence type="ECO:0000256" key="2">
    <source>
        <dbReference type="ARBA" id="ARBA00007733"/>
    </source>
</evidence>
<dbReference type="GO" id="GO:0003743">
    <property type="term" value="F:translation initiation factor activity"/>
    <property type="evidence" value="ECO:0007669"/>
    <property type="project" value="UniProtKB-UniRule"/>
</dbReference>
<dbReference type="Gene3D" id="3.40.50.300">
    <property type="entry name" value="P-loop containing nucleotide triphosphate hydrolases"/>
    <property type="match status" value="1"/>
</dbReference>
<reference evidence="14 15" key="1">
    <citation type="journal article" date="2012" name="J. Bacteriol.">
        <title>Genome sequence of the pathogenic Herbaspirillum seropedicae strain Os34, isolated from rice roots.</title>
        <authorList>
            <person name="Ye W."/>
            <person name="Ye S."/>
            <person name="Liu J."/>
            <person name="Chang S."/>
            <person name="Chen M."/>
            <person name="Zhu B."/>
            <person name="Guo L."/>
            <person name="An Q."/>
        </authorList>
    </citation>
    <scope>NUCLEOTIDE SEQUENCE [LARGE SCALE GENOMIC DNA]</scope>
    <source>
        <strain evidence="14 15">Os34</strain>
    </source>
</reference>
<evidence type="ECO:0000256" key="12">
    <source>
        <dbReference type="SAM" id="MobiDB-lite"/>
    </source>
</evidence>
<dbReference type="HAMAP" id="MF_00100_B">
    <property type="entry name" value="IF_2_B"/>
    <property type="match status" value="1"/>
</dbReference>
<feature type="compositionally biased region" description="Polar residues" evidence="12">
    <location>
        <begin position="315"/>
        <end position="324"/>
    </location>
</feature>
<proteinExistence type="inferred from homology"/>
<dbReference type="PANTHER" id="PTHR43381">
    <property type="entry name" value="TRANSLATION INITIATION FACTOR IF-2-RELATED"/>
    <property type="match status" value="1"/>
</dbReference>
<dbReference type="Pfam" id="PF03144">
    <property type="entry name" value="GTP_EFTU_D2"/>
    <property type="match status" value="1"/>
</dbReference>
<dbReference type="InterPro" id="IPR009000">
    <property type="entry name" value="Transl_B-barrel_sf"/>
</dbReference>
<protein>
    <recommendedName>
        <fullName evidence="3 9">Translation initiation factor IF-2</fullName>
    </recommendedName>
</protein>
<dbReference type="InterPro" id="IPR004161">
    <property type="entry name" value="EFTu-like_2"/>
</dbReference>
<dbReference type="GO" id="GO:0005829">
    <property type="term" value="C:cytosol"/>
    <property type="evidence" value="ECO:0007669"/>
    <property type="project" value="TreeGrafter"/>
</dbReference>
<dbReference type="GO" id="GO:0005525">
    <property type="term" value="F:GTP binding"/>
    <property type="evidence" value="ECO:0007669"/>
    <property type="project" value="UniProtKB-KW"/>
</dbReference>
<dbReference type="InterPro" id="IPR036925">
    <property type="entry name" value="TIF_IF2_dom3_sf"/>
</dbReference>
<dbReference type="InterPro" id="IPR005225">
    <property type="entry name" value="Small_GTP-bd"/>
</dbReference>
<feature type="compositionally biased region" description="Basic and acidic residues" evidence="12">
    <location>
        <begin position="296"/>
        <end position="313"/>
    </location>
</feature>
<evidence type="ECO:0000313" key="15">
    <source>
        <dbReference type="Proteomes" id="UP000501648"/>
    </source>
</evidence>
<dbReference type="PANTHER" id="PTHR43381:SF5">
    <property type="entry name" value="TR-TYPE G DOMAIN-CONTAINING PROTEIN"/>
    <property type="match status" value="1"/>
</dbReference>
<keyword evidence="7 9" id="KW-0648">Protein biosynthesis</keyword>
<evidence type="ECO:0000256" key="6">
    <source>
        <dbReference type="ARBA" id="ARBA00022741"/>
    </source>
</evidence>
<feature type="domain" description="Tr-type G" evidence="13">
    <location>
        <begin position="460"/>
        <end position="629"/>
    </location>
</feature>
<dbReference type="InterPro" id="IPR027417">
    <property type="entry name" value="P-loop_NTPase"/>
</dbReference>
<keyword evidence="6 9" id="KW-0547">Nucleotide-binding</keyword>
<dbReference type="InterPro" id="IPR000178">
    <property type="entry name" value="TF_IF2_bacterial-like"/>
</dbReference>
<dbReference type="NCBIfam" id="TIGR00231">
    <property type="entry name" value="small_GTP"/>
    <property type="match status" value="1"/>
</dbReference>
<dbReference type="FunFam" id="2.40.30.10:FF:000007">
    <property type="entry name" value="Translation initiation factor IF-2"/>
    <property type="match status" value="1"/>
</dbReference>
<dbReference type="Gene3D" id="2.40.30.10">
    <property type="entry name" value="Translation factors"/>
    <property type="match status" value="2"/>
</dbReference>
<dbReference type="InterPro" id="IPR023115">
    <property type="entry name" value="TIF_IF2_dom3"/>
</dbReference>
<feature type="compositionally biased region" description="Basic and acidic residues" evidence="12">
    <location>
        <begin position="38"/>
        <end position="50"/>
    </location>
</feature>
<evidence type="ECO:0000256" key="4">
    <source>
        <dbReference type="ARBA" id="ARBA00022490"/>
    </source>
</evidence>
<keyword evidence="5 9" id="KW-0396">Initiation factor</keyword>
<evidence type="ECO:0000256" key="8">
    <source>
        <dbReference type="ARBA" id="ARBA00023134"/>
    </source>
</evidence>
<feature type="region of interest" description="Disordered" evidence="12">
    <location>
        <begin position="116"/>
        <end position="172"/>
    </location>
</feature>
<dbReference type="AlphaFoldDB" id="A0A6M3ZVH2"/>
<feature type="compositionally biased region" description="Basic and acidic residues" evidence="12">
    <location>
        <begin position="119"/>
        <end position="141"/>
    </location>
</feature>
<dbReference type="InterPro" id="IPR015760">
    <property type="entry name" value="TIF_IF2"/>
</dbReference>
<dbReference type="Pfam" id="PF22042">
    <property type="entry name" value="EF-G_D2"/>
    <property type="match status" value="1"/>
</dbReference>
<dbReference type="InterPro" id="IPR013575">
    <property type="entry name" value="IF2_assoc_dom_bac"/>
</dbReference>
<evidence type="ECO:0000256" key="9">
    <source>
        <dbReference type="HAMAP-Rule" id="MF_00100"/>
    </source>
</evidence>
<accession>A0A6M3ZVH2</accession>
<keyword evidence="4 9" id="KW-0963">Cytoplasm</keyword>
<dbReference type="FunFam" id="2.40.30.10:FF:000008">
    <property type="entry name" value="Translation initiation factor IF-2"/>
    <property type="match status" value="1"/>
</dbReference>
<dbReference type="Proteomes" id="UP000501648">
    <property type="component" value="Chromosome"/>
</dbReference>
<dbReference type="EMBL" id="CP008956">
    <property type="protein sequence ID" value="QJQ02587.1"/>
    <property type="molecule type" value="Genomic_DNA"/>
</dbReference>
<comment type="subcellular location">
    <subcellularLocation>
        <location evidence="1 9 11">Cytoplasm</location>
    </subcellularLocation>
</comment>
<dbReference type="Pfam" id="PF11987">
    <property type="entry name" value="IF-2"/>
    <property type="match status" value="1"/>
</dbReference>
<dbReference type="InterPro" id="IPR009061">
    <property type="entry name" value="DNA-bd_dom_put_sf"/>
</dbReference>
<feature type="binding site" evidence="9">
    <location>
        <begin position="469"/>
        <end position="476"/>
    </location>
    <ligand>
        <name>GTP</name>
        <dbReference type="ChEBI" id="CHEBI:37565"/>
    </ligand>
</feature>
<dbReference type="SUPFAM" id="SSF46955">
    <property type="entry name" value="Putative DNA-binding domain"/>
    <property type="match status" value="1"/>
</dbReference>
<feature type="binding site" evidence="9">
    <location>
        <begin position="515"/>
        <end position="519"/>
    </location>
    <ligand>
        <name>GTP</name>
        <dbReference type="ChEBI" id="CHEBI:37565"/>
    </ligand>
</feature>